<dbReference type="Pfam" id="PF01753">
    <property type="entry name" value="zf-MYND"/>
    <property type="match status" value="1"/>
</dbReference>
<dbReference type="EMBL" id="GL449529">
    <property type="protein sequence ID" value="EFN82536.1"/>
    <property type="molecule type" value="Genomic_DNA"/>
</dbReference>
<dbReference type="OrthoDB" id="5282002at2759"/>
<dbReference type="Gene3D" id="6.10.140.2220">
    <property type="match status" value="1"/>
</dbReference>
<dbReference type="InterPro" id="IPR002893">
    <property type="entry name" value="Znf_MYND"/>
</dbReference>
<keyword evidence="2" id="KW-0863">Zinc-finger</keyword>
<dbReference type="STRING" id="610380.E2BP39"/>
<evidence type="ECO:0000259" key="5">
    <source>
        <dbReference type="Pfam" id="PF20179"/>
    </source>
</evidence>
<dbReference type="PANTHER" id="PTHR28069">
    <property type="entry name" value="GH20023P"/>
    <property type="match status" value="1"/>
</dbReference>
<evidence type="ECO:0000256" key="1">
    <source>
        <dbReference type="ARBA" id="ARBA00022723"/>
    </source>
</evidence>
<evidence type="ECO:0000313" key="6">
    <source>
        <dbReference type="EMBL" id="EFN82536.1"/>
    </source>
</evidence>
<evidence type="ECO:0000259" key="4">
    <source>
        <dbReference type="Pfam" id="PF01753"/>
    </source>
</evidence>
<gene>
    <name evidence="6" type="ORF">EAI_16873</name>
</gene>
<protein>
    <submittedName>
        <fullName evidence="6">Uncharacterized protein</fullName>
    </submittedName>
</protein>
<dbReference type="Pfam" id="PF20179">
    <property type="entry name" value="MSS51_C"/>
    <property type="match status" value="1"/>
</dbReference>
<dbReference type="AlphaFoldDB" id="E2BP39"/>
<dbReference type="PANTHER" id="PTHR28069:SF2">
    <property type="entry name" value="GH20023P"/>
    <property type="match status" value="1"/>
</dbReference>
<accession>E2BP39</accession>
<name>E2BP39_HARSA</name>
<proteinExistence type="predicted"/>
<dbReference type="InParanoid" id="E2BP39"/>
<dbReference type="SUPFAM" id="SSF144232">
    <property type="entry name" value="HIT/MYND zinc finger-like"/>
    <property type="match status" value="1"/>
</dbReference>
<keyword evidence="3" id="KW-0862">Zinc</keyword>
<reference evidence="6 7" key="1">
    <citation type="journal article" date="2010" name="Science">
        <title>Genomic comparison of the ants Camponotus floridanus and Harpegnathos saltator.</title>
        <authorList>
            <person name="Bonasio R."/>
            <person name="Zhang G."/>
            <person name="Ye C."/>
            <person name="Mutti N.S."/>
            <person name="Fang X."/>
            <person name="Qin N."/>
            <person name="Donahue G."/>
            <person name="Yang P."/>
            <person name="Li Q."/>
            <person name="Li C."/>
            <person name="Zhang P."/>
            <person name="Huang Z."/>
            <person name="Berger S.L."/>
            <person name="Reinberg D."/>
            <person name="Wang J."/>
            <person name="Liebig J."/>
        </authorList>
    </citation>
    <scope>NUCLEOTIDE SEQUENCE [LARGE SCALE GENOMIC DNA]</scope>
    <source>
        <strain evidence="6 7">R22 G/1</strain>
    </source>
</reference>
<evidence type="ECO:0000313" key="7">
    <source>
        <dbReference type="Proteomes" id="UP000008237"/>
    </source>
</evidence>
<feature type="domain" description="MYND-type" evidence="4">
    <location>
        <begin position="28"/>
        <end position="68"/>
    </location>
</feature>
<evidence type="ECO:0000256" key="2">
    <source>
        <dbReference type="ARBA" id="ARBA00022771"/>
    </source>
</evidence>
<feature type="domain" description="Mitochondrial splicing suppressor 51-like C-terminal" evidence="5">
    <location>
        <begin position="227"/>
        <end position="402"/>
    </location>
</feature>
<dbReference type="Proteomes" id="UP000008237">
    <property type="component" value="Unassembled WGS sequence"/>
</dbReference>
<dbReference type="InterPro" id="IPR046824">
    <property type="entry name" value="Mss51-like_C"/>
</dbReference>
<dbReference type="GO" id="GO:0008270">
    <property type="term" value="F:zinc ion binding"/>
    <property type="evidence" value="ECO:0007669"/>
    <property type="project" value="UniProtKB-KW"/>
</dbReference>
<keyword evidence="7" id="KW-1185">Reference proteome</keyword>
<keyword evidence="1" id="KW-0479">Metal-binding</keyword>
<sequence>MDIRKILLPYSGPWESVCYNKIFHPNFCHVCKKTMEMINLTVCNRCFSISYCSEDHKNLHLSQHREICTAIEKYLKNNPQCLIRSYDQQEWKNAVRTFCESVMNDIEREFEEYERQMLLFIKSCFICHLRCVYSCRKCLSVHYCLQHQGDFEQKHQEIVCNRFILWLNIELSSARYENTLKPLELRKFPDNQTPIDNMVEFIEEYVQNKKGEWKALDYVYSDYVSGPLSVYYGMSQAELSDVLLTRSTCIIHIVQASSVERNGLPAWEILLHLFPNIQELAVILLQTELETKLQYEIGMQKICPNCDCNKKQFFYECCSTTYSDYRANGLYKKADLIICFESLFAYGLFDECLITMQSQQCPVLLTSPKNRALHEIAKIQQVLNRDVYPFSFKNKFESLRPHKFTECILYRNSFLTVYKTLRNINDTIESSS</sequence>
<organism evidence="7">
    <name type="scientific">Harpegnathos saltator</name>
    <name type="common">Jerdon's jumping ant</name>
    <dbReference type="NCBI Taxonomy" id="610380"/>
    <lineage>
        <taxon>Eukaryota</taxon>
        <taxon>Metazoa</taxon>
        <taxon>Ecdysozoa</taxon>
        <taxon>Arthropoda</taxon>
        <taxon>Hexapoda</taxon>
        <taxon>Insecta</taxon>
        <taxon>Pterygota</taxon>
        <taxon>Neoptera</taxon>
        <taxon>Endopterygota</taxon>
        <taxon>Hymenoptera</taxon>
        <taxon>Apocrita</taxon>
        <taxon>Aculeata</taxon>
        <taxon>Formicoidea</taxon>
        <taxon>Formicidae</taxon>
        <taxon>Ponerinae</taxon>
        <taxon>Ponerini</taxon>
        <taxon>Harpegnathos</taxon>
    </lineage>
</organism>
<evidence type="ECO:0000256" key="3">
    <source>
        <dbReference type="ARBA" id="ARBA00022833"/>
    </source>
</evidence>